<keyword evidence="3" id="KW-0810">Translation regulation</keyword>
<dbReference type="GO" id="GO:0006355">
    <property type="term" value="P:regulation of DNA-templated transcription"/>
    <property type="evidence" value="ECO:0007669"/>
    <property type="project" value="InterPro"/>
</dbReference>
<proteinExistence type="inferred from homology"/>
<gene>
    <name evidence="9" type="ORF">Ga0123461_1385</name>
</gene>
<keyword evidence="10" id="KW-1185">Reference proteome</keyword>
<evidence type="ECO:0000313" key="10">
    <source>
        <dbReference type="Proteomes" id="UP000231701"/>
    </source>
</evidence>
<dbReference type="NCBIfam" id="NF001401">
    <property type="entry name" value="PRK00285.1"/>
    <property type="match status" value="1"/>
</dbReference>
<dbReference type="GO" id="GO:0006310">
    <property type="term" value="P:DNA recombination"/>
    <property type="evidence" value="ECO:0007669"/>
    <property type="project" value="UniProtKB-KW"/>
</dbReference>
<organism evidence="9 10">
    <name type="scientific">Mariprofundus aestuarium</name>
    <dbReference type="NCBI Taxonomy" id="1921086"/>
    <lineage>
        <taxon>Bacteria</taxon>
        <taxon>Pseudomonadati</taxon>
        <taxon>Pseudomonadota</taxon>
        <taxon>Candidatius Mariprofundia</taxon>
        <taxon>Mariprofundales</taxon>
        <taxon>Mariprofundaceae</taxon>
        <taxon>Mariprofundus</taxon>
    </lineage>
</organism>
<dbReference type="GO" id="GO:0006417">
    <property type="term" value="P:regulation of translation"/>
    <property type="evidence" value="ECO:0007669"/>
    <property type="project" value="UniProtKB-KW"/>
</dbReference>
<evidence type="ECO:0000256" key="5">
    <source>
        <dbReference type="ARBA" id="ARBA00023125"/>
    </source>
</evidence>
<dbReference type="GO" id="GO:0009893">
    <property type="term" value="P:positive regulation of metabolic process"/>
    <property type="evidence" value="ECO:0007669"/>
    <property type="project" value="UniProtKB-ARBA"/>
</dbReference>
<dbReference type="GO" id="GO:0003677">
    <property type="term" value="F:DNA binding"/>
    <property type="evidence" value="ECO:0007669"/>
    <property type="project" value="UniProtKB-KW"/>
</dbReference>
<dbReference type="PANTHER" id="PTHR33175">
    <property type="entry name" value="DNA-BINDING PROTEIN HU"/>
    <property type="match status" value="1"/>
</dbReference>
<evidence type="ECO:0000256" key="2">
    <source>
        <dbReference type="ARBA" id="ARBA00018329"/>
    </source>
</evidence>
<evidence type="ECO:0000256" key="1">
    <source>
        <dbReference type="ARBA" id="ARBA00010529"/>
    </source>
</evidence>
<dbReference type="RefSeq" id="WP_100277648.1">
    <property type="nucleotide sequence ID" value="NZ_CP018799.1"/>
</dbReference>
<dbReference type="KEGG" id="maes:Ga0123461_1385"/>
<dbReference type="PROSITE" id="PS00045">
    <property type="entry name" value="HISTONE_LIKE"/>
    <property type="match status" value="1"/>
</dbReference>
<comment type="similarity">
    <text evidence="1 8">Belongs to the bacterial histone-like protein family.</text>
</comment>
<dbReference type="GO" id="GO:0030527">
    <property type="term" value="F:structural constituent of chromatin"/>
    <property type="evidence" value="ECO:0007669"/>
    <property type="project" value="InterPro"/>
</dbReference>
<dbReference type="EMBL" id="CP018799">
    <property type="protein sequence ID" value="ATX79799.1"/>
    <property type="molecule type" value="Genomic_DNA"/>
</dbReference>
<dbReference type="Proteomes" id="UP000231701">
    <property type="component" value="Chromosome"/>
</dbReference>
<name>A0A2K8L0R3_MARES</name>
<keyword evidence="5" id="KW-0238">DNA-binding</keyword>
<protein>
    <recommendedName>
        <fullName evidence="2">Integration host factor subunit alpha</fullName>
    </recommendedName>
</protein>
<sequence length="94" mass="10392">MTKAEIAKAIHERVGLTKKESSQIVESVLSEIRQSLEKGENVKLSGFGHFIVRKKHARRGRNPKTGSDITIAPRSVVTFRASPLLKGKLIEGDK</sequence>
<dbReference type="GO" id="GO:0005829">
    <property type="term" value="C:cytosol"/>
    <property type="evidence" value="ECO:0007669"/>
    <property type="project" value="TreeGrafter"/>
</dbReference>
<dbReference type="InterPro" id="IPR005684">
    <property type="entry name" value="IHF_alpha"/>
</dbReference>
<dbReference type="InterPro" id="IPR020816">
    <property type="entry name" value="Histone-like_DNA-bd_CS"/>
</dbReference>
<dbReference type="PRINTS" id="PR01727">
    <property type="entry name" value="DNABINDINGHU"/>
</dbReference>
<keyword evidence="4" id="KW-0805">Transcription regulation</keyword>
<dbReference type="Pfam" id="PF00216">
    <property type="entry name" value="Bac_DNA_binding"/>
    <property type="match status" value="1"/>
</dbReference>
<evidence type="ECO:0000256" key="4">
    <source>
        <dbReference type="ARBA" id="ARBA00023015"/>
    </source>
</evidence>
<dbReference type="AlphaFoldDB" id="A0A2K8L0R3"/>
<dbReference type="Gene3D" id="4.10.520.10">
    <property type="entry name" value="IHF-like DNA-binding proteins"/>
    <property type="match status" value="1"/>
</dbReference>
<reference evidence="9 10" key="1">
    <citation type="submission" date="2016-12" db="EMBL/GenBank/DDBJ databases">
        <title>Isolation and genomic insights into novel planktonic Zetaproteobacteria from stratified waters of the Chesapeake Bay.</title>
        <authorList>
            <person name="McAllister S.M."/>
            <person name="Kato S."/>
            <person name="Chan C.S."/>
            <person name="Chiu B.K."/>
            <person name="Field E.K."/>
        </authorList>
    </citation>
    <scope>NUCLEOTIDE SEQUENCE [LARGE SCALE GENOMIC DNA]</scope>
    <source>
        <strain evidence="9 10">CP-5</strain>
    </source>
</reference>
<accession>A0A2K8L0R3</accession>
<evidence type="ECO:0000256" key="7">
    <source>
        <dbReference type="ARBA" id="ARBA00023172"/>
    </source>
</evidence>
<evidence type="ECO:0000256" key="3">
    <source>
        <dbReference type="ARBA" id="ARBA00022845"/>
    </source>
</evidence>
<evidence type="ECO:0000256" key="8">
    <source>
        <dbReference type="RuleBase" id="RU003939"/>
    </source>
</evidence>
<dbReference type="SUPFAM" id="SSF47729">
    <property type="entry name" value="IHF-like DNA-binding proteins"/>
    <property type="match status" value="1"/>
</dbReference>
<dbReference type="InterPro" id="IPR000119">
    <property type="entry name" value="Hist_DNA-bd"/>
</dbReference>
<dbReference type="CDD" id="cd13835">
    <property type="entry name" value="IHF_A"/>
    <property type="match status" value="1"/>
</dbReference>
<dbReference type="InterPro" id="IPR010992">
    <property type="entry name" value="IHF-like_DNA-bd_dom_sf"/>
</dbReference>
<keyword evidence="6" id="KW-0804">Transcription</keyword>
<keyword evidence="7" id="KW-0233">DNA recombination</keyword>
<evidence type="ECO:0000313" key="9">
    <source>
        <dbReference type="EMBL" id="ATX79799.1"/>
    </source>
</evidence>
<dbReference type="OrthoDB" id="5295614at2"/>
<evidence type="ECO:0000256" key="6">
    <source>
        <dbReference type="ARBA" id="ARBA00023163"/>
    </source>
</evidence>
<dbReference type="PANTHER" id="PTHR33175:SF2">
    <property type="entry name" value="INTEGRATION HOST FACTOR SUBUNIT ALPHA"/>
    <property type="match status" value="1"/>
</dbReference>
<dbReference type="SMART" id="SM00411">
    <property type="entry name" value="BHL"/>
    <property type="match status" value="1"/>
</dbReference>